<dbReference type="AlphaFoldDB" id="A0A8J2JD47"/>
<comment type="similarity">
    <text evidence="2">Belongs to the krueppel C2H2-type zinc-finger protein family.</text>
</comment>
<keyword evidence="6" id="KW-0862">Zinc</keyword>
<gene>
    <name evidence="14" type="ORF">AFUS01_LOCUS5184</name>
</gene>
<evidence type="ECO:0000259" key="13">
    <source>
        <dbReference type="PROSITE" id="PS50157"/>
    </source>
</evidence>
<evidence type="ECO:0000256" key="11">
    <source>
        <dbReference type="PROSITE-ProRule" id="PRU00042"/>
    </source>
</evidence>
<feature type="compositionally biased region" description="Acidic residues" evidence="12">
    <location>
        <begin position="243"/>
        <end position="253"/>
    </location>
</feature>
<keyword evidence="9" id="KW-0804">Transcription</keyword>
<dbReference type="OrthoDB" id="6077919at2759"/>
<protein>
    <recommendedName>
        <fullName evidence="13">C2H2-type domain-containing protein</fullName>
    </recommendedName>
</protein>
<feature type="domain" description="C2H2-type" evidence="13">
    <location>
        <begin position="407"/>
        <end position="434"/>
    </location>
</feature>
<evidence type="ECO:0000256" key="2">
    <source>
        <dbReference type="ARBA" id="ARBA00006991"/>
    </source>
</evidence>
<dbReference type="EMBL" id="CAJVCH010032919">
    <property type="protein sequence ID" value="CAG7712978.1"/>
    <property type="molecule type" value="Genomic_DNA"/>
</dbReference>
<evidence type="ECO:0000256" key="7">
    <source>
        <dbReference type="ARBA" id="ARBA00023015"/>
    </source>
</evidence>
<dbReference type="SMART" id="SM00355">
    <property type="entry name" value="ZnF_C2H2"/>
    <property type="match status" value="5"/>
</dbReference>
<feature type="domain" description="C2H2-type" evidence="13">
    <location>
        <begin position="323"/>
        <end position="350"/>
    </location>
</feature>
<evidence type="ECO:0000256" key="4">
    <source>
        <dbReference type="ARBA" id="ARBA00022737"/>
    </source>
</evidence>
<organism evidence="14 15">
    <name type="scientific">Allacma fusca</name>
    <dbReference type="NCBI Taxonomy" id="39272"/>
    <lineage>
        <taxon>Eukaryota</taxon>
        <taxon>Metazoa</taxon>
        <taxon>Ecdysozoa</taxon>
        <taxon>Arthropoda</taxon>
        <taxon>Hexapoda</taxon>
        <taxon>Collembola</taxon>
        <taxon>Symphypleona</taxon>
        <taxon>Sminthuridae</taxon>
        <taxon>Allacma</taxon>
    </lineage>
</organism>
<evidence type="ECO:0000256" key="12">
    <source>
        <dbReference type="SAM" id="MobiDB-lite"/>
    </source>
</evidence>
<evidence type="ECO:0000256" key="9">
    <source>
        <dbReference type="ARBA" id="ARBA00023163"/>
    </source>
</evidence>
<dbReference type="GO" id="GO:0003690">
    <property type="term" value="F:double-stranded DNA binding"/>
    <property type="evidence" value="ECO:0007669"/>
    <property type="project" value="UniProtKB-ARBA"/>
</dbReference>
<feature type="domain" description="C2H2-type" evidence="13">
    <location>
        <begin position="351"/>
        <end position="378"/>
    </location>
</feature>
<keyword evidence="15" id="KW-1185">Reference proteome</keyword>
<evidence type="ECO:0000256" key="3">
    <source>
        <dbReference type="ARBA" id="ARBA00022723"/>
    </source>
</evidence>
<dbReference type="GO" id="GO:0005634">
    <property type="term" value="C:nucleus"/>
    <property type="evidence" value="ECO:0007669"/>
    <property type="project" value="UniProtKB-SubCell"/>
</dbReference>
<comment type="subcellular location">
    <subcellularLocation>
        <location evidence="1">Nucleus</location>
    </subcellularLocation>
</comment>
<evidence type="ECO:0000256" key="8">
    <source>
        <dbReference type="ARBA" id="ARBA00023125"/>
    </source>
</evidence>
<dbReference type="PANTHER" id="PTHR24394:SF44">
    <property type="entry name" value="ZINC FINGER PROTEIN 271-LIKE"/>
    <property type="match status" value="1"/>
</dbReference>
<evidence type="ECO:0000256" key="5">
    <source>
        <dbReference type="ARBA" id="ARBA00022771"/>
    </source>
</evidence>
<dbReference type="FunFam" id="3.30.160.60:FF:000110">
    <property type="entry name" value="Zinc finger protein-like"/>
    <property type="match status" value="1"/>
</dbReference>
<keyword evidence="8" id="KW-0238">DNA-binding</keyword>
<proteinExistence type="inferred from homology"/>
<keyword evidence="5 11" id="KW-0863">Zinc-finger</keyword>
<dbReference type="GO" id="GO:0008270">
    <property type="term" value="F:zinc ion binding"/>
    <property type="evidence" value="ECO:0007669"/>
    <property type="project" value="UniProtKB-KW"/>
</dbReference>
<dbReference type="PANTHER" id="PTHR24394">
    <property type="entry name" value="ZINC FINGER PROTEIN"/>
    <property type="match status" value="1"/>
</dbReference>
<keyword evidence="3" id="KW-0479">Metal-binding</keyword>
<evidence type="ECO:0000313" key="15">
    <source>
        <dbReference type="Proteomes" id="UP000708208"/>
    </source>
</evidence>
<name>A0A8J2JD47_9HEXA</name>
<accession>A0A8J2JD47</accession>
<feature type="domain" description="C2H2-type" evidence="13">
    <location>
        <begin position="379"/>
        <end position="406"/>
    </location>
</feature>
<dbReference type="Proteomes" id="UP000708208">
    <property type="component" value="Unassembled WGS sequence"/>
</dbReference>
<keyword evidence="7" id="KW-0805">Transcription regulation</keyword>
<evidence type="ECO:0000313" key="14">
    <source>
        <dbReference type="EMBL" id="CAG7712978.1"/>
    </source>
</evidence>
<evidence type="ECO:0000256" key="1">
    <source>
        <dbReference type="ARBA" id="ARBA00004123"/>
    </source>
</evidence>
<dbReference type="Pfam" id="PF00096">
    <property type="entry name" value="zf-C2H2"/>
    <property type="match status" value="2"/>
</dbReference>
<feature type="region of interest" description="Disordered" evidence="12">
    <location>
        <begin position="243"/>
        <end position="285"/>
    </location>
</feature>
<sequence>MESEGSFYRSKIVPSCIVGRSDNNGLKGYSNISNQDEQFIRKCSVCSQDFYGLNSNYSYEYVDTLCTIFVSSENGSKSGFNFCDHCGTLLNNLVRARDVFLQCFNDLITTTGRWLPEGEKSEIIFRLLNYSCGKNTCTDQLDDVDYTRGSVDLLANVGGHEESTEQINIPELIPSIELSNASSVDNELSRESLVITIEHPVGKTIVSTDGTVKSSKPFEVGPGLEPPHRLVVVETADDEEMLGDGLPSEEQDEGVFLPSLRGTDDKHNSDDMLDPDPGGSSDTEVVKKKKTRKLYNCSICTRNCKTARELDLHMGVHLQERKFICEVCGLAYRHKKALEVHVGLHRGEAKFECEHCHKVFTQKSGLQRHLPIHTGEMAYQCDICGKRFLYNTSFNVHKFTHTKHKEFQCFECGLSFFSKSHLKRHMKTHTGVKPHICENCGKRKTRSSYSAKAFTNSIELIIFPGVGQCNSLALFLLSTNLRAIFEYSICARSRMNVAKRFHCSTLKCELTVQETAIGFPSISVRTIARQHD</sequence>
<feature type="domain" description="C2H2-type" evidence="13">
    <location>
        <begin position="295"/>
        <end position="322"/>
    </location>
</feature>
<dbReference type="GO" id="GO:0000981">
    <property type="term" value="F:DNA-binding transcription factor activity, RNA polymerase II-specific"/>
    <property type="evidence" value="ECO:0007669"/>
    <property type="project" value="TreeGrafter"/>
</dbReference>
<dbReference type="InterPro" id="IPR013087">
    <property type="entry name" value="Znf_C2H2_type"/>
</dbReference>
<dbReference type="FunFam" id="3.30.160.60:FF:001370">
    <property type="entry name" value="Zinc finger protein"/>
    <property type="match status" value="1"/>
</dbReference>
<reference evidence="14" key="1">
    <citation type="submission" date="2021-06" db="EMBL/GenBank/DDBJ databases">
        <authorList>
            <person name="Hodson N. C."/>
            <person name="Mongue J. A."/>
            <person name="Jaron S. K."/>
        </authorList>
    </citation>
    <scope>NUCLEOTIDE SEQUENCE</scope>
</reference>
<dbReference type="FunFam" id="3.30.160.60:FF:000446">
    <property type="entry name" value="Zinc finger protein"/>
    <property type="match status" value="1"/>
</dbReference>
<dbReference type="PROSITE" id="PS00028">
    <property type="entry name" value="ZINC_FINGER_C2H2_1"/>
    <property type="match status" value="5"/>
</dbReference>
<keyword evidence="4" id="KW-0677">Repeat</keyword>
<evidence type="ECO:0000256" key="6">
    <source>
        <dbReference type="ARBA" id="ARBA00022833"/>
    </source>
</evidence>
<dbReference type="PROSITE" id="PS50157">
    <property type="entry name" value="ZINC_FINGER_C2H2_2"/>
    <property type="match status" value="5"/>
</dbReference>
<keyword evidence="10" id="KW-0539">Nucleus</keyword>
<evidence type="ECO:0000256" key="10">
    <source>
        <dbReference type="ARBA" id="ARBA00023242"/>
    </source>
</evidence>
<comment type="caution">
    <text evidence="14">The sequence shown here is derived from an EMBL/GenBank/DDBJ whole genome shotgun (WGS) entry which is preliminary data.</text>
</comment>